<evidence type="ECO:0000313" key="2">
    <source>
        <dbReference type="EMBL" id="OGM31963.1"/>
    </source>
</evidence>
<feature type="transmembrane region" description="Helical" evidence="1">
    <location>
        <begin position="169"/>
        <end position="193"/>
    </location>
</feature>
<proteinExistence type="predicted"/>
<evidence type="ECO:0000256" key="1">
    <source>
        <dbReference type="SAM" id="Phobius"/>
    </source>
</evidence>
<comment type="caution">
    <text evidence="2">The sequence shown here is derived from an EMBL/GenBank/DDBJ whole genome shotgun (WGS) entry which is preliminary data.</text>
</comment>
<feature type="transmembrane region" description="Helical" evidence="1">
    <location>
        <begin position="272"/>
        <end position="292"/>
    </location>
</feature>
<feature type="transmembrane region" description="Helical" evidence="1">
    <location>
        <begin position="94"/>
        <end position="114"/>
    </location>
</feature>
<feature type="transmembrane region" description="Helical" evidence="1">
    <location>
        <begin position="70"/>
        <end position="87"/>
    </location>
</feature>
<gene>
    <name evidence="2" type="ORF">A2803_02645</name>
</gene>
<keyword evidence="1" id="KW-0472">Membrane</keyword>
<reference evidence="2 3" key="1">
    <citation type="journal article" date="2016" name="Nat. Commun.">
        <title>Thousands of microbial genomes shed light on interconnected biogeochemical processes in an aquifer system.</title>
        <authorList>
            <person name="Anantharaman K."/>
            <person name="Brown C.T."/>
            <person name="Hug L.A."/>
            <person name="Sharon I."/>
            <person name="Castelle C.J."/>
            <person name="Probst A.J."/>
            <person name="Thomas B.C."/>
            <person name="Singh A."/>
            <person name="Wilkins M.J."/>
            <person name="Karaoz U."/>
            <person name="Brodie E.L."/>
            <person name="Williams K.H."/>
            <person name="Hubbard S.S."/>
            <person name="Banfield J.F."/>
        </authorList>
    </citation>
    <scope>NUCLEOTIDE SEQUENCE [LARGE SCALE GENOMIC DNA]</scope>
</reference>
<feature type="transmembrane region" description="Helical" evidence="1">
    <location>
        <begin position="299"/>
        <end position="317"/>
    </location>
</feature>
<evidence type="ECO:0000313" key="3">
    <source>
        <dbReference type="Proteomes" id="UP000178870"/>
    </source>
</evidence>
<feature type="transmembrane region" description="Helical" evidence="1">
    <location>
        <begin position="205"/>
        <end position="225"/>
    </location>
</feature>
<feature type="transmembrane region" description="Helical" evidence="1">
    <location>
        <begin position="337"/>
        <end position="355"/>
    </location>
</feature>
<dbReference type="AlphaFoldDB" id="A0A1F7YXB1"/>
<sequence length="532" mass="60062">MKTKILLLLLTIPAIIALLKPGYFPMHDDIQGMRVYQMYKCVLDLQIPCRWVPDMGFGYGYPQFNFYSPLPYYLMEIPVLFGGSILASVKLGFLASLVLSAWSMYLLGSFLWGKKGGVISALFYTYAPYRAVDIYVRGAMGEAWAFVFLPLILLFTLKPKSTIPLALSIAGLFLTHNITVIMFSPFYVTFVLFFRKNHGNDLKNILKSGILGFALSAFFTLPAFLEKNYTHVESVLMGYFNYLAHFVGVGQLFLSTHWGYGVSSLGELDGMSLSVGVLHWSIPLLVLILLFYLKKIEEFRKVLIFVILGFLALFLIHPRSQFIWDNVSLLSYIQFPWRFLGIAVFCFSLASGALIKLTNRKLLMVITIFVILILMNGSFFKPERYVYITDGEKFSGDSWLKQQTISILDYLPAGAQHPPTSPASNGPKFSGEVISGQKGTNWQTWELNVYDEDNKLELPLFYFPGWEVKVDGEPVKIDSANELGLITVDVPSGQHLVEARLKDTNLRLIANLVSLIGLGALVLYRKIKWLSH</sequence>
<keyword evidence="1" id="KW-0812">Transmembrane</keyword>
<feature type="transmembrane region" description="Helical" evidence="1">
    <location>
        <begin position="134"/>
        <end position="157"/>
    </location>
</feature>
<organism evidence="2 3">
    <name type="scientific">Candidatus Woesebacteria bacterium RIFCSPHIGHO2_01_FULL_44_21</name>
    <dbReference type="NCBI Taxonomy" id="1802503"/>
    <lineage>
        <taxon>Bacteria</taxon>
        <taxon>Candidatus Woeseibacteriota</taxon>
    </lineage>
</organism>
<dbReference type="EMBL" id="MGGP01000019">
    <property type="protein sequence ID" value="OGM31963.1"/>
    <property type="molecule type" value="Genomic_DNA"/>
</dbReference>
<name>A0A1F7YXB1_9BACT</name>
<feature type="transmembrane region" description="Helical" evidence="1">
    <location>
        <begin position="362"/>
        <end position="380"/>
    </location>
</feature>
<evidence type="ECO:0008006" key="4">
    <source>
        <dbReference type="Google" id="ProtNLM"/>
    </source>
</evidence>
<keyword evidence="1" id="KW-1133">Transmembrane helix</keyword>
<dbReference type="Proteomes" id="UP000178870">
    <property type="component" value="Unassembled WGS sequence"/>
</dbReference>
<accession>A0A1F7YXB1</accession>
<feature type="transmembrane region" description="Helical" evidence="1">
    <location>
        <begin position="237"/>
        <end position="260"/>
    </location>
</feature>
<protein>
    <recommendedName>
        <fullName evidence="4">Membrane protein 6-pyruvoyl-tetrahydropterin synthase-related domain-containing protein</fullName>
    </recommendedName>
</protein>